<dbReference type="InterPro" id="IPR003715">
    <property type="entry name" value="Poly_export_N"/>
</dbReference>
<feature type="domain" description="SLBB" evidence="17">
    <location>
        <begin position="152"/>
        <end position="225"/>
    </location>
</feature>
<keyword evidence="10" id="KW-0626">Porin</keyword>
<evidence type="ECO:0000256" key="5">
    <source>
        <dbReference type="ARBA" id="ARBA00022597"/>
    </source>
</evidence>
<evidence type="ECO:0000256" key="3">
    <source>
        <dbReference type="ARBA" id="ARBA00022448"/>
    </source>
</evidence>
<keyword evidence="11" id="KW-0472">Membrane</keyword>
<evidence type="ECO:0000313" key="18">
    <source>
        <dbReference type="EMBL" id="TPE59823.1"/>
    </source>
</evidence>
<dbReference type="EMBL" id="VFSU01000029">
    <property type="protein sequence ID" value="TPE59823.1"/>
    <property type="molecule type" value="Genomic_DNA"/>
</dbReference>
<evidence type="ECO:0000259" key="16">
    <source>
        <dbReference type="Pfam" id="PF10531"/>
    </source>
</evidence>
<evidence type="ECO:0000256" key="7">
    <source>
        <dbReference type="ARBA" id="ARBA00022729"/>
    </source>
</evidence>
<dbReference type="GO" id="GO:0046930">
    <property type="term" value="C:pore complex"/>
    <property type="evidence" value="ECO:0007669"/>
    <property type="project" value="UniProtKB-KW"/>
</dbReference>
<organism evidence="18 19">
    <name type="scientific">Sandaracinobacter neustonicus</name>
    <dbReference type="NCBI Taxonomy" id="1715348"/>
    <lineage>
        <taxon>Bacteria</taxon>
        <taxon>Pseudomonadati</taxon>
        <taxon>Pseudomonadota</taxon>
        <taxon>Alphaproteobacteria</taxon>
        <taxon>Sphingomonadales</taxon>
        <taxon>Sphingosinicellaceae</taxon>
        <taxon>Sandaracinobacter</taxon>
    </lineage>
</organism>
<evidence type="ECO:0000259" key="15">
    <source>
        <dbReference type="Pfam" id="PF02563"/>
    </source>
</evidence>
<keyword evidence="9" id="KW-0406">Ion transport</keyword>
<keyword evidence="13" id="KW-0998">Cell outer membrane</keyword>
<dbReference type="PANTHER" id="PTHR33619">
    <property type="entry name" value="POLYSACCHARIDE EXPORT PROTEIN GFCE-RELATED"/>
    <property type="match status" value="1"/>
</dbReference>
<evidence type="ECO:0000256" key="10">
    <source>
        <dbReference type="ARBA" id="ARBA00023114"/>
    </source>
</evidence>
<dbReference type="GO" id="GO:0015288">
    <property type="term" value="F:porin activity"/>
    <property type="evidence" value="ECO:0007669"/>
    <property type="project" value="UniProtKB-KW"/>
</dbReference>
<dbReference type="InterPro" id="IPR019554">
    <property type="entry name" value="Soluble_ligand-bd"/>
</dbReference>
<dbReference type="Gene3D" id="3.10.560.10">
    <property type="entry name" value="Outer membrane lipoprotein wza domain like"/>
    <property type="match status" value="2"/>
</dbReference>
<comment type="subcellular location">
    <subcellularLocation>
        <location evidence="1">Cell outer membrane</location>
        <topology evidence="1">Multi-pass membrane protein</topology>
    </subcellularLocation>
</comment>
<dbReference type="PANTHER" id="PTHR33619:SF3">
    <property type="entry name" value="POLYSACCHARIDE EXPORT PROTEIN GFCE-RELATED"/>
    <property type="match status" value="1"/>
</dbReference>
<dbReference type="Pfam" id="PF10531">
    <property type="entry name" value="SLBB"/>
    <property type="match status" value="1"/>
</dbReference>
<dbReference type="GO" id="GO:0009279">
    <property type="term" value="C:cell outer membrane"/>
    <property type="evidence" value="ECO:0007669"/>
    <property type="project" value="UniProtKB-SubCell"/>
</dbReference>
<gene>
    <name evidence="18" type="ORF">FJQ54_12915</name>
</gene>
<feature type="domain" description="Soluble ligand binding" evidence="16">
    <location>
        <begin position="230"/>
        <end position="277"/>
    </location>
</feature>
<dbReference type="OrthoDB" id="197007at2"/>
<evidence type="ECO:0000256" key="9">
    <source>
        <dbReference type="ARBA" id="ARBA00023065"/>
    </source>
</evidence>
<keyword evidence="8" id="KW-0625">Polysaccharide transport</keyword>
<dbReference type="Pfam" id="PF02563">
    <property type="entry name" value="Poly_export"/>
    <property type="match status" value="1"/>
</dbReference>
<evidence type="ECO:0000259" key="17">
    <source>
        <dbReference type="Pfam" id="PF22461"/>
    </source>
</evidence>
<accession>A0A501XHQ1</accession>
<keyword evidence="14" id="KW-0449">Lipoprotein</keyword>
<protein>
    <recommendedName>
        <fullName evidence="20">Soluble ligand binding domain-containing protein</fullName>
    </recommendedName>
</protein>
<dbReference type="InterPro" id="IPR049712">
    <property type="entry name" value="Poly_export"/>
</dbReference>
<comment type="similarity">
    <text evidence="2">Belongs to the BexD/CtrA/VexA family.</text>
</comment>
<keyword evidence="3" id="KW-0813">Transport</keyword>
<evidence type="ECO:0000256" key="6">
    <source>
        <dbReference type="ARBA" id="ARBA00022692"/>
    </source>
</evidence>
<evidence type="ECO:0000256" key="4">
    <source>
        <dbReference type="ARBA" id="ARBA00022452"/>
    </source>
</evidence>
<proteinExistence type="inferred from homology"/>
<keyword evidence="12" id="KW-0564">Palmitate</keyword>
<evidence type="ECO:0000256" key="2">
    <source>
        <dbReference type="ARBA" id="ARBA00009450"/>
    </source>
</evidence>
<dbReference type="GO" id="GO:0006811">
    <property type="term" value="P:monoatomic ion transport"/>
    <property type="evidence" value="ECO:0007669"/>
    <property type="project" value="UniProtKB-KW"/>
</dbReference>
<evidence type="ECO:0000256" key="11">
    <source>
        <dbReference type="ARBA" id="ARBA00023136"/>
    </source>
</evidence>
<comment type="caution">
    <text evidence="18">The sequence shown here is derived from an EMBL/GenBank/DDBJ whole genome shotgun (WGS) entry which is preliminary data.</text>
</comment>
<keyword evidence="5" id="KW-0762">Sugar transport</keyword>
<evidence type="ECO:0000256" key="1">
    <source>
        <dbReference type="ARBA" id="ARBA00004571"/>
    </source>
</evidence>
<dbReference type="GO" id="GO:0015159">
    <property type="term" value="F:polysaccharide transmembrane transporter activity"/>
    <property type="evidence" value="ECO:0007669"/>
    <property type="project" value="InterPro"/>
</dbReference>
<dbReference type="Pfam" id="PF22461">
    <property type="entry name" value="SLBB_2"/>
    <property type="match status" value="1"/>
</dbReference>
<evidence type="ECO:0000313" key="19">
    <source>
        <dbReference type="Proteomes" id="UP000319897"/>
    </source>
</evidence>
<keyword evidence="6" id="KW-0812">Transmembrane</keyword>
<name>A0A501XHQ1_9SPHN</name>
<keyword evidence="4" id="KW-1134">Transmembrane beta strand</keyword>
<keyword evidence="7" id="KW-0732">Signal</keyword>
<sequence>MRPQSRISGDIPMAGKTQAHRIAANSANSRCQRGLVSLGLAVALAVAAPSALFAQAATPSAATPSPTAPPVYILGPSDGISVIVYGQSEFNVSTRVKPDGSIVMPLIGKVQAEGKTVITLADEITRRLVQGNFLKDPIVNIEVSDYASNYIRIIGKVGSPGLIPLDKSNRLMDVLLRSGWVQEAGNNTITLRRAAGGDEQKINTEDLAMGKVPDVILQNGDVIIVPEAEVIYLTGAVARPGTYPLKRDMTMSELLAMAGGVGPTGSSGKFGLKRGDAKEVNIDGTEVLKAGDVVRVKERMF</sequence>
<evidence type="ECO:0000256" key="8">
    <source>
        <dbReference type="ARBA" id="ARBA00023047"/>
    </source>
</evidence>
<reference evidence="18 19" key="1">
    <citation type="submission" date="2019-06" db="EMBL/GenBank/DDBJ databases">
        <authorList>
            <person name="Lee I."/>
            <person name="Jang G.I."/>
            <person name="Hwang C.Y."/>
        </authorList>
    </citation>
    <scope>NUCLEOTIDE SEQUENCE [LARGE SCALE GENOMIC DNA]</scope>
    <source>
        <strain evidence="18 19">PAMC 28131</strain>
    </source>
</reference>
<dbReference type="Gene3D" id="3.30.1950.10">
    <property type="entry name" value="wza like domain"/>
    <property type="match status" value="1"/>
</dbReference>
<evidence type="ECO:0008006" key="20">
    <source>
        <dbReference type="Google" id="ProtNLM"/>
    </source>
</evidence>
<keyword evidence="19" id="KW-1185">Reference proteome</keyword>
<feature type="domain" description="Polysaccharide export protein N-terminal" evidence="15">
    <location>
        <begin position="68"/>
        <end position="143"/>
    </location>
</feature>
<evidence type="ECO:0000256" key="13">
    <source>
        <dbReference type="ARBA" id="ARBA00023237"/>
    </source>
</evidence>
<evidence type="ECO:0000256" key="12">
    <source>
        <dbReference type="ARBA" id="ARBA00023139"/>
    </source>
</evidence>
<dbReference type="InterPro" id="IPR054765">
    <property type="entry name" value="SLBB_dom"/>
</dbReference>
<dbReference type="AlphaFoldDB" id="A0A501XHQ1"/>
<dbReference type="Proteomes" id="UP000319897">
    <property type="component" value="Unassembled WGS sequence"/>
</dbReference>
<evidence type="ECO:0000256" key="14">
    <source>
        <dbReference type="ARBA" id="ARBA00023288"/>
    </source>
</evidence>